<keyword evidence="2 4" id="KW-0560">Oxidoreductase</keyword>
<dbReference type="Proteomes" id="UP000000657">
    <property type="component" value="Chromosome"/>
</dbReference>
<evidence type="ECO:0000313" key="5">
    <source>
        <dbReference type="Proteomes" id="UP000000657"/>
    </source>
</evidence>
<dbReference type="PANTHER" id="PTHR43669:SF3">
    <property type="entry name" value="ALCOHOL DEHYDROGENASE, PUTATIVE (AFU_ORTHOLOGUE AFUA_3G03445)-RELATED"/>
    <property type="match status" value="1"/>
</dbReference>
<dbReference type="FunFam" id="3.40.50.720:FF:000084">
    <property type="entry name" value="Short-chain dehydrogenase reductase"/>
    <property type="match status" value="1"/>
</dbReference>
<dbReference type="InterPro" id="IPR020904">
    <property type="entry name" value="Sc_DH/Rdtase_CS"/>
</dbReference>
<dbReference type="InterPro" id="IPR057326">
    <property type="entry name" value="KR_dom"/>
</dbReference>
<reference evidence="4 5" key="1">
    <citation type="journal article" date="2007" name="Genome Res.">
        <title>Genome characteristics of facultatively symbiotic Frankia sp. strains reflect host range and host plant biogeography.</title>
        <authorList>
            <person name="Normand P."/>
            <person name="Lapierre P."/>
            <person name="Tisa L.S."/>
            <person name="Gogarten J.P."/>
            <person name="Alloisio N."/>
            <person name="Bagnarol E."/>
            <person name="Bassi C.A."/>
            <person name="Berry A.M."/>
            <person name="Bickhart D.M."/>
            <person name="Choisne N."/>
            <person name="Couloux A."/>
            <person name="Cournoyer B."/>
            <person name="Cruveiller S."/>
            <person name="Daubin V."/>
            <person name="Demange N."/>
            <person name="Francino M.P."/>
            <person name="Goltsman E."/>
            <person name="Huang Y."/>
            <person name="Kopp O.R."/>
            <person name="Labarre L."/>
            <person name="Lapidus A."/>
            <person name="Lavire C."/>
            <person name="Marechal J."/>
            <person name="Martinez M."/>
            <person name="Mastronunzio J.E."/>
            <person name="Mullin B.C."/>
            <person name="Niemann J."/>
            <person name="Pujic P."/>
            <person name="Rawnsley T."/>
            <person name="Rouy Z."/>
            <person name="Schenowitz C."/>
            <person name="Sellstedt A."/>
            <person name="Tavares F."/>
            <person name="Tomkins J.P."/>
            <person name="Vallenet D."/>
            <person name="Valverde C."/>
            <person name="Wall L.G."/>
            <person name="Wang Y."/>
            <person name="Medigue C."/>
            <person name="Benson D.R."/>
        </authorList>
    </citation>
    <scope>NUCLEOTIDE SEQUENCE [LARGE SCALE GENOMIC DNA]</scope>
    <source>
        <strain evidence="5">DSM 45986 / CECT 9034 / ACN14a</strain>
    </source>
</reference>
<protein>
    <submittedName>
        <fullName evidence="4">Short chain dehydrogenase</fullName>
        <ecNumber evidence="4">1.1.1.-</ecNumber>
    </submittedName>
</protein>
<keyword evidence="5" id="KW-1185">Reference proteome</keyword>
<evidence type="ECO:0000256" key="1">
    <source>
        <dbReference type="ARBA" id="ARBA00006484"/>
    </source>
</evidence>
<accession>Q0RK88</accession>
<dbReference type="OrthoDB" id="286404at2"/>
<dbReference type="GO" id="GO:0016491">
    <property type="term" value="F:oxidoreductase activity"/>
    <property type="evidence" value="ECO:0007669"/>
    <property type="project" value="UniProtKB-KW"/>
</dbReference>
<organism evidence="4 5">
    <name type="scientific">Frankia alni (strain DSM 45986 / CECT 9034 / ACN14a)</name>
    <dbReference type="NCBI Taxonomy" id="326424"/>
    <lineage>
        <taxon>Bacteria</taxon>
        <taxon>Bacillati</taxon>
        <taxon>Actinomycetota</taxon>
        <taxon>Actinomycetes</taxon>
        <taxon>Frankiales</taxon>
        <taxon>Frankiaceae</taxon>
        <taxon>Frankia</taxon>
    </lineage>
</organism>
<gene>
    <name evidence="4" type="ordered locus">FRAAL3426</name>
</gene>
<dbReference type="EMBL" id="CT573213">
    <property type="protein sequence ID" value="CAJ62070.1"/>
    <property type="molecule type" value="Genomic_DNA"/>
</dbReference>
<dbReference type="InterPro" id="IPR036291">
    <property type="entry name" value="NAD(P)-bd_dom_sf"/>
</dbReference>
<dbReference type="Gene3D" id="3.40.50.720">
    <property type="entry name" value="NAD(P)-binding Rossmann-like Domain"/>
    <property type="match status" value="1"/>
</dbReference>
<dbReference type="PRINTS" id="PR00080">
    <property type="entry name" value="SDRFAMILY"/>
</dbReference>
<feature type="domain" description="Ketoreductase" evidence="3">
    <location>
        <begin position="8"/>
        <end position="208"/>
    </location>
</feature>
<dbReference type="InterPro" id="IPR002347">
    <property type="entry name" value="SDR_fam"/>
</dbReference>
<name>Q0RK88_FRAAA</name>
<dbReference type="Pfam" id="PF13561">
    <property type="entry name" value="adh_short_C2"/>
    <property type="match status" value="1"/>
</dbReference>
<evidence type="ECO:0000313" key="4">
    <source>
        <dbReference type="EMBL" id="CAJ62070.1"/>
    </source>
</evidence>
<dbReference type="EC" id="1.1.1.-" evidence="4"/>
<dbReference type="SUPFAM" id="SSF51735">
    <property type="entry name" value="NAD(P)-binding Rossmann-fold domains"/>
    <property type="match status" value="1"/>
</dbReference>
<dbReference type="AlphaFoldDB" id="Q0RK88"/>
<dbReference type="KEGG" id="fal:FRAAL3426"/>
<evidence type="ECO:0000256" key="2">
    <source>
        <dbReference type="ARBA" id="ARBA00023002"/>
    </source>
</evidence>
<dbReference type="RefSeq" id="WP_011604571.1">
    <property type="nucleotide sequence ID" value="NC_008278.1"/>
</dbReference>
<dbReference type="eggNOG" id="COG1028">
    <property type="taxonomic scope" value="Bacteria"/>
</dbReference>
<sequence length="257" mass="25911">MGTRLAGKTVLISGSTRGIGRSMAELFAAEGARVAVTGRTVAKGEKVVARIRDAGGEAEFFPLDVTDETSVHATVDAVATRFGGLSTLVNNAAPTDAVASTIKKIADYTTEEWNHILLGTLTGNVFWASKYAWPYLREADGAAIVNVSSGQSIAGFTGFGAYAAAKGGVNSLSRTLAVEGAADGIRANTIVVGRVVSSAGDSGALTGGGRLTRIGNPMDIAYTAAWLASDEAAFVTGATVTADGGFSANGDAAAGEG</sequence>
<dbReference type="CDD" id="cd05233">
    <property type="entry name" value="SDR_c"/>
    <property type="match status" value="1"/>
</dbReference>
<proteinExistence type="inferred from homology"/>
<dbReference type="STRING" id="326424.FRAAL3426"/>
<dbReference type="PROSITE" id="PS00061">
    <property type="entry name" value="ADH_SHORT"/>
    <property type="match status" value="1"/>
</dbReference>
<evidence type="ECO:0000259" key="3">
    <source>
        <dbReference type="SMART" id="SM00822"/>
    </source>
</evidence>
<dbReference type="PRINTS" id="PR00081">
    <property type="entry name" value="GDHRDH"/>
</dbReference>
<dbReference type="PANTHER" id="PTHR43669">
    <property type="entry name" value="5-KETO-D-GLUCONATE 5-REDUCTASE"/>
    <property type="match status" value="1"/>
</dbReference>
<dbReference type="SMART" id="SM00822">
    <property type="entry name" value="PKS_KR"/>
    <property type="match status" value="1"/>
</dbReference>
<dbReference type="HOGENOM" id="CLU_010194_1_0_11"/>
<comment type="similarity">
    <text evidence="1">Belongs to the short-chain dehydrogenases/reductases (SDR) family.</text>
</comment>